<feature type="domain" description="Aminoglycoside phosphotransferase" evidence="1">
    <location>
        <begin position="35"/>
        <end position="249"/>
    </location>
</feature>
<evidence type="ECO:0000313" key="3">
    <source>
        <dbReference type="Proteomes" id="UP000248745"/>
    </source>
</evidence>
<keyword evidence="3" id="KW-1185">Reference proteome</keyword>
<reference evidence="2 3" key="1">
    <citation type="submission" date="2018-06" db="EMBL/GenBank/DDBJ databases">
        <title>Mucibacter soli gen. nov., sp. nov., a new member of the family Chitinophagaceae producing mucin.</title>
        <authorList>
            <person name="Kim M.-K."/>
            <person name="Park S."/>
            <person name="Kim T.-S."/>
            <person name="Joung Y."/>
            <person name="Han J.-H."/>
            <person name="Kim S.B."/>
        </authorList>
    </citation>
    <scope>NUCLEOTIDE SEQUENCE [LARGE SCALE GENOMIC DNA]</scope>
    <source>
        <strain evidence="2 3">R1-15</strain>
    </source>
</reference>
<dbReference type="OrthoDB" id="179763at2"/>
<dbReference type="InterPro" id="IPR002575">
    <property type="entry name" value="Aminoglycoside_PTrfase"/>
</dbReference>
<dbReference type="Proteomes" id="UP000248745">
    <property type="component" value="Unassembled WGS sequence"/>
</dbReference>
<accession>A0A2W2AG62</accession>
<protein>
    <recommendedName>
        <fullName evidence="1">Aminoglycoside phosphotransferase domain-containing protein</fullName>
    </recommendedName>
</protein>
<evidence type="ECO:0000259" key="1">
    <source>
        <dbReference type="Pfam" id="PF01636"/>
    </source>
</evidence>
<evidence type="ECO:0000313" key="2">
    <source>
        <dbReference type="EMBL" id="PZF72502.1"/>
    </source>
</evidence>
<sequence>METTQLNNIIPAERVAFVTNAIKNTFGQDASDIILLKGGLSGAGVYKIMVAAIPYVLKLDAPGVADIYATTSIAAAAGIAPKVFYADHTEGVSIYEFIEAKPIRESFTDPAELASELGKLIRKLHGMPVFEKTNDMRAMADGFIAQFKASNVLTGAAFEEAFTYYDRIKEVYPWHDTDKVSSHNDLNPNNILFDGERIRIIDWDAAFANDRYVDLAIAAISFASVFKLERALLAAYFGDTMDDYRYARFFLMRQICRLIYATLMFQLSAAVIEELTAQYPESLQFTSADIGRLAQEGRFDITKAEGQFYYGIALFNDALNAMRSKGFDAAMDIVGSSSR</sequence>
<gene>
    <name evidence="2" type="ORF">DN068_11595</name>
</gene>
<dbReference type="EMBL" id="QKTW01000017">
    <property type="protein sequence ID" value="PZF72502.1"/>
    <property type="molecule type" value="Genomic_DNA"/>
</dbReference>
<dbReference type="InterPro" id="IPR011009">
    <property type="entry name" value="Kinase-like_dom_sf"/>
</dbReference>
<dbReference type="RefSeq" id="WP_110999092.1">
    <property type="nucleotide sequence ID" value="NZ_QKTW01000017.1"/>
</dbReference>
<organism evidence="2 3">
    <name type="scientific">Taibaiella soli</name>
    <dbReference type="NCBI Taxonomy" id="1649169"/>
    <lineage>
        <taxon>Bacteria</taxon>
        <taxon>Pseudomonadati</taxon>
        <taxon>Bacteroidota</taxon>
        <taxon>Chitinophagia</taxon>
        <taxon>Chitinophagales</taxon>
        <taxon>Chitinophagaceae</taxon>
        <taxon>Taibaiella</taxon>
    </lineage>
</organism>
<dbReference type="SUPFAM" id="SSF56112">
    <property type="entry name" value="Protein kinase-like (PK-like)"/>
    <property type="match status" value="1"/>
</dbReference>
<dbReference type="Pfam" id="PF01636">
    <property type="entry name" value="APH"/>
    <property type="match status" value="1"/>
</dbReference>
<dbReference type="Gene3D" id="3.90.1200.10">
    <property type="match status" value="1"/>
</dbReference>
<dbReference type="AlphaFoldDB" id="A0A2W2AG62"/>
<proteinExistence type="predicted"/>
<name>A0A2W2AG62_9BACT</name>
<comment type="caution">
    <text evidence="2">The sequence shown here is derived from an EMBL/GenBank/DDBJ whole genome shotgun (WGS) entry which is preliminary data.</text>
</comment>
<dbReference type="CDD" id="cd05151">
    <property type="entry name" value="ChoK-like"/>
    <property type="match status" value="1"/>
</dbReference>